<dbReference type="GO" id="GO:0005886">
    <property type="term" value="C:plasma membrane"/>
    <property type="evidence" value="ECO:0007669"/>
    <property type="project" value="TreeGrafter"/>
</dbReference>
<accession>A0A517NQR0</accession>
<name>A0A517NQR0_9BACT</name>
<dbReference type="AlphaFoldDB" id="A0A517NQR0"/>
<dbReference type="PANTHER" id="PTHR43535">
    <property type="entry name" value="PHOSPHATIDATE CYTIDYLYLTRANSFERASE"/>
    <property type="match status" value="1"/>
</dbReference>
<feature type="transmembrane region" description="Helical" evidence="1">
    <location>
        <begin position="116"/>
        <end position="136"/>
    </location>
</feature>
<proteinExistence type="predicted"/>
<feature type="transmembrane region" description="Helical" evidence="1">
    <location>
        <begin position="184"/>
        <end position="202"/>
    </location>
</feature>
<dbReference type="EC" id="2.7.7.41" evidence="2"/>
<dbReference type="Pfam" id="PF01148">
    <property type="entry name" value="CTP_transf_1"/>
    <property type="match status" value="1"/>
</dbReference>
<reference evidence="2 3" key="1">
    <citation type="submission" date="2019-02" db="EMBL/GenBank/DDBJ databases">
        <title>Deep-cultivation of Planctomycetes and their phenomic and genomic characterization uncovers novel biology.</title>
        <authorList>
            <person name="Wiegand S."/>
            <person name="Jogler M."/>
            <person name="Boedeker C."/>
            <person name="Pinto D."/>
            <person name="Vollmers J."/>
            <person name="Rivas-Marin E."/>
            <person name="Kohn T."/>
            <person name="Peeters S.H."/>
            <person name="Heuer A."/>
            <person name="Rast P."/>
            <person name="Oberbeckmann S."/>
            <person name="Bunk B."/>
            <person name="Jeske O."/>
            <person name="Meyerdierks A."/>
            <person name="Storesund J.E."/>
            <person name="Kallscheuer N."/>
            <person name="Luecker S."/>
            <person name="Lage O.M."/>
            <person name="Pohl T."/>
            <person name="Merkel B.J."/>
            <person name="Hornburger P."/>
            <person name="Mueller R.-W."/>
            <person name="Bruemmer F."/>
            <person name="Labrenz M."/>
            <person name="Spormann A.M."/>
            <person name="Op den Camp H."/>
            <person name="Overmann J."/>
            <person name="Amann R."/>
            <person name="Jetten M.S.M."/>
            <person name="Mascher T."/>
            <person name="Medema M.H."/>
            <person name="Devos D.P."/>
            <person name="Kaster A.-K."/>
            <person name="Ovreas L."/>
            <person name="Rohde M."/>
            <person name="Galperin M.Y."/>
            <person name="Jogler C."/>
        </authorList>
    </citation>
    <scope>NUCLEOTIDE SEQUENCE [LARGE SCALE GENOMIC DNA]</scope>
    <source>
        <strain evidence="2 3">K23_9</strain>
    </source>
</reference>
<keyword evidence="1" id="KW-1133">Transmembrane helix</keyword>
<keyword evidence="1" id="KW-0472">Membrane</keyword>
<dbReference type="GO" id="GO:0009273">
    <property type="term" value="P:peptidoglycan-based cell wall biogenesis"/>
    <property type="evidence" value="ECO:0007669"/>
    <property type="project" value="TreeGrafter"/>
</dbReference>
<gene>
    <name evidence="2" type="primary">cdsA_2</name>
    <name evidence="2" type="ORF">K239x_14040</name>
</gene>
<keyword evidence="1" id="KW-0812">Transmembrane</keyword>
<feature type="transmembrane region" description="Helical" evidence="1">
    <location>
        <begin position="263"/>
        <end position="285"/>
    </location>
</feature>
<feature type="transmembrane region" description="Helical" evidence="1">
    <location>
        <begin position="21"/>
        <end position="48"/>
    </location>
</feature>
<keyword evidence="2" id="KW-0548">Nucleotidyltransferase</keyword>
<feature type="transmembrane region" description="Helical" evidence="1">
    <location>
        <begin position="222"/>
        <end position="242"/>
    </location>
</feature>
<evidence type="ECO:0000313" key="2">
    <source>
        <dbReference type="EMBL" id="QDT09458.1"/>
    </source>
</evidence>
<dbReference type="PANTHER" id="PTHR43535:SF1">
    <property type="entry name" value="PHOSPHATIDATE CYTIDYLYLTRANSFERASE"/>
    <property type="match status" value="1"/>
</dbReference>
<organism evidence="2 3">
    <name type="scientific">Stieleria marina</name>
    <dbReference type="NCBI Taxonomy" id="1930275"/>
    <lineage>
        <taxon>Bacteria</taxon>
        <taxon>Pseudomonadati</taxon>
        <taxon>Planctomycetota</taxon>
        <taxon>Planctomycetia</taxon>
        <taxon>Pirellulales</taxon>
        <taxon>Pirellulaceae</taxon>
        <taxon>Stieleria</taxon>
    </lineage>
</organism>
<protein>
    <submittedName>
        <fullName evidence="2">Phosphatidate cytidylyltransferase</fullName>
        <ecNumber evidence="2">2.7.7.41</ecNumber>
    </submittedName>
</protein>
<evidence type="ECO:0000256" key="1">
    <source>
        <dbReference type="SAM" id="Phobius"/>
    </source>
</evidence>
<dbReference type="EMBL" id="CP036526">
    <property type="protein sequence ID" value="QDT09458.1"/>
    <property type="molecule type" value="Genomic_DNA"/>
</dbReference>
<sequence length="352" mass="39161">MPATRSSTAELPMMLVTHTEWLSANTYVLLAVILATLGIASIVGFLLSRRENLGVESPLLRRFNHKLRVWWMMAAILVIGFLMHRIGVVILFGLVSFWALREFITMTPTRRGDHRTLFWVFFIFTPLQYIFIALGSNPPSWLGRLSTIDYYGLYSIMIPVYASLFIPARAAIAGDYKRFLERSAKIQFGLLICVYSLSYAPALLDLQYVPTGSTTPWTGSNVSVLVFFVLIAQLATVMERAWGRLAGRHVIAERINASRTWEGFLGSMVTTGLIAAALFWATPFYPWEAGVLGAVVTVMACAGTMTMSAIKRDRGVTDTGTLVQGHAGVLDQIDNVCFAAPVFYHVSKFFFS</sequence>
<feature type="transmembrane region" description="Helical" evidence="1">
    <location>
        <begin position="68"/>
        <end position="95"/>
    </location>
</feature>
<keyword evidence="2" id="KW-0808">Transferase</keyword>
<evidence type="ECO:0000313" key="3">
    <source>
        <dbReference type="Proteomes" id="UP000319817"/>
    </source>
</evidence>
<feature type="transmembrane region" description="Helical" evidence="1">
    <location>
        <begin position="151"/>
        <end position="172"/>
    </location>
</feature>
<dbReference type="RefSeq" id="WP_419189756.1">
    <property type="nucleotide sequence ID" value="NZ_CP036526.1"/>
</dbReference>
<dbReference type="Proteomes" id="UP000319817">
    <property type="component" value="Chromosome"/>
</dbReference>
<keyword evidence="3" id="KW-1185">Reference proteome</keyword>
<feature type="transmembrane region" description="Helical" evidence="1">
    <location>
        <begin position="291"/>
        <end position="310"/>
    </location>
</feature>
<dbReference type="GO" id="GO:0004605">
    <property type="term" value="F:phosphatidate cytidylyltransferase activity"/>
    <property type="evidence" value="ECO:0007669"/>
    <property type="project" value="UniProtKB-EC"/>
</dbReference>